<evidence type="ECO:0000256" key="4">
    <source>
        <dbReference type="ARBA" id="ARBA00022759"/>
    </source>
</evidence>
<dbReference type="GO" id="GO:0000724">
    <property type="term" value="P:double-strand break repair via homologous recombination"/>
    <property type="evidence" value="ECO:0007669"/>
    <property type="project" value="TreeGrafter"/>
</dbReference>
<evidence type="ECO:0000256" key="9">
    <source>
        <dbReference type="ARBA" id="ARBA00023242"/>
    </source>
</evidence>
<dbReference type="HOGENOM" id="CLU_002265_2_0_1"/>
<dbReference type="CDD" id="cd20078">
    <property type="entry name" value="XPF_nuclease_XPF_euk"/>
    <property type="match status" value="1"/>
</dbReference>
<evidence type="ECO:0000256" key="3">
    <source>
        <dbReference type="ARBA" id="ARBA00022722"/>
    </source>
</evidence>
<feature type="compositionally biased region" description="Polar residues" evidence="10">
    <location>
        <begin position="486"/>
        <end position="501"/>
    </location>
</feature>
<evidence type="ECO:0000313" key="13">
    <source>
        <dbReference type="Proteomes" id="UP000054248"/>
    </source>
</evidence>
<reference evidence="12 13" key="1">
    <citation type="submission" date="2014-04" db="EMBL/GenBank/DDBJ databases">
        <authorList>
            <consortium name="DOE Joint Genome Institute"/>
            <person name="Kuo A."/>
            <person name="Girlanda M."/>
            <person name="Perotto S."/>
            <person name="Kohler A."/>
            <person name="Nagy L.G."/>
            <person name="Floudas D."/>
            <person name="Copeland A."/>
            <person name="Barry K.W."/>
            <person name="Cichocki N."/>
            <person name="Veneault-Fourrey C."/>
            <person name="LaButti K."/>
            <person name="Lindquist E.A."/>
            <person name="Lipzen A."/>
            <person name="Lundell T."/>
            <person name="Morin E."/>
            <person name="Murat C."/>
            <person name="Sun H."/>
            <person name="Tunlid A."/>
            <person name="Henrissat B."/>
            <person name="Grigoriev I.V."/>
            <person name="Hibbett D.S."/>
            <person name="Martin F."/>
            <person name="Nordberg H.P."/>
            <person name="Cantor M.N."/>
            <person name="Hua S.X."/>
        </authorList>
    </citation>
    <scope>NUCLEOTIDE SEQUENCE [LARGE SCALE GENOMIC DNA]</scope>
    <source>
        <strain evidence="12 13">MUT 4182</strain>
    </source>
</reference>
<dbReference type="GO" id="GO:0000110">
    <property type="term" value="C:nucleotide-excision repair factor 1 complex"/>
    <property type="evidence" value="ECO:0007669"/>
    <property type="project" value="TreeGrafter"/>
</dbReference>
<dbReference type="InterPro" id="IPR010994">
    <property type="entry name" value="RuvA_2-like"/>
</dbReference>
<keyword evidence="5" id="KW-0227">DNA damage</keyword>
<dbReference type="InterPro" id="IPR011335">
    <property type="entry name" value="Restrct_endonuc-II-like"/>
</dbReference>
<evidence type="ECO:0000256" key="8">
    <source>
        <dbReference type="ARBA" id="ARBA00023204"/>
    </source>
</evidence>
<dbReference type="Pfam" id="PF02732">
    <property type="entry name" value="ERCC4"/>
    <property type="match status" value="1"/>
</dbReference>
<evidence type="ECO:0000256" key="5">
    <source>
        <dbReference type="ARBA" id="ARBA00022763"/>
    </source>
</evidence>
<feature type="compositionally biased region" description="Basic and acidic residues" evidence="10">
    <location>
        <begin position="847"/>
        <end position="856"/>
    </location>
</feature>
<feature type="compositionally biased region" description="Basic and acidic residues" evidence="10">
    <location>
        <begin position="526"/>
        <end position="544"/>
    </location>
</feature>
<dbReference type="Proteomes" id="UP000054248">
    <property type="component" value="Unassembled WGS sequence"/>
</dbReference>
<feature type="region of interest" description="Disordered" evidence="10">
    <location>
        <begin position="843"/>
        <end position="863"/>
    </location>
</feature>
<feature type="domain" description="ERCC4" evidence="11">
    <location>
        <begin position="748"/>
        <end position="828"/>
    </location>
</feature>
<keyword evidence="8" id="KW-0234">DNA repair</keyword>
<keyword evidence="7" id="KW-0238">DNA-binding</keyword>
<dbReference type="AlphaFoldDB" id="A0A0C3MDP0"/>
<comment type="similarity">
    <text evidence="2">Belongs to the XPF family.</text>
</comment>
<dbReference type="GO" id="GO:0003684">
    <property type="term" value="F:damaged DNA binding"/>
    <property type="evidence" value="ECO:0007669"/>
    <property type="project" value="TreeGrafter"/>
</dbReference>
<protein>
    <recommendedName>
        <fullName evidence="11">ERCC4 domain-containing protein</fullName>
    </recommendedName>
</protein>
<dbReference type="FunFam" id="3.40.50.10130:FF:000002">
    <property type="entry name" value="DNA repair endonuclease XPF"/>
    <property type="match status" value="1"/>
</dbReference>
<dbReference type="SUPFAM" id="SSF47781">
    <property type="entry name" value="RuvA domain 2-like"/>
    <property type="match status" value="1"/>
</dbReference>
<evidence type="ECO:0000256" key="7">
    <source>
        <dbReference type="ARBA" id="ARBA00023125"/>
    </source>
</evidence>
<keyword evidence="13" id="KW-1185">Reference proteome</keyword>
<dbReference type="EMBL" id="KN822959">
    <property type="protein sequence ID" value="KIO31852.1"/>
    <property type="molecule type" value="Genomic_DNA"/>
</dbReference>
<accession>A0A0C3MDP0</accession>
<dbReference type="GO" id="GO:0003697">
    <property type="term" value="F:single-stranded DNA binding"/>
    <property type="evidence" value="ECO:0007669"/>
    <property type="project" value="TreeGrafter"/>
</dbReference>
<evidence type="ECO:0000313" key="12">
    <source>
        <dbReference type="EMBL" id="KIO31852.1"/>
    </source>
</evidence>
<evidence type="ECO:0000259" key="11">
    <source>
        <dbReference type="SMART" id="SM00891"/>
    </source>
</evidence>
<sequence>MASRSPFLLPYQRTLVSEVHDPKTSDLVVIGRGLGLQKIVCTLLQIYDGPQNLVLLINASGEEEKSIGSQLGTMGVRNPGLRIVDYEMSKKDRQLLYKKGGLISVTSRILVVDLLLKDIPVELITGMVILHAEKVTPTSLECFVVRLFRKENKDGFVKAFSDQPEQFTQGMFPLKSVITELQLKRTHIYPRFHEEVQTSLGRRKADVVELYVPMTPKMQDIHQGIVHCISATLNELKKSNSTLDLDDLTVENAYFASFDSIVRRQLDSVWHKIGPKTKQLVNDLGTLRRLLNYLLALDPITFHSYLESIVASNSSTSLHPLARQEKSDWLFTEAAHIIITTAKARCYAMTPKQSATADNVDDDWAILDEVQGATGATQDGGPRWLPWMPGEMQPVLEEPGKWSVLAEVLLEIEHEMISRPSRLMEPGTNTVLVMVNDHRTATLIQEFLASMHQNPDSPGRPVLERRLRSYLWWKSMLSKSDERPSGNGNPTVPANRSNQDDGISEALRRKDHQRAAAKQARRRVRGGGDVRVVNERDRKKELERSGLMPNEADLEIEAELIADFLATQATMIDEGQVDSGLYMRAGEADQEINRPVSSLEVEELQEGGLGAGFDDDYGLLTPEQIVAVRVYGDDGDDGILQEMRPRYIIVYDPNQDFIRRIEVYRSSNPGLAVRVYFMAYHLTSEEHKYLAGQRREKDAFERLIKERGSMLLTIGEPVTSSYSEKVTALSTRIGGVRGATVDEAEPPRVIVDMREFRSSLPNLLDKARLQVVPATLTVGDYILTPDMCVERKSVPDLIQSFNSGRLYTQCELMSAHYNYPILLIEFEESRSFSLQTLAETKSGAKKKQAEKGKDAGPKPSNANDSLIQSKLVLLTLSFPRLRVIWSSSPHASVDIIRELKTNFPEPDVIKAISMGTDEDGGGAQLEDVNTLSEDLLRALPGIGTKNLRYVMNRVGSVAALCEMSLEELEDLLGVEPGKKCHEFVHKGLKQHPLGGLLPQTR</sequence>
<dbReference type="Gene3D" id="3.40.50.10130">
    <property type="match status" value="1"/>
</dbReference>
<evidence type="ECO:0000256" key="6">
    <source>
        <dbReference type="ARBA" id="ARBA00022801"/>
    </source>
</evidence>
<evidence type="ECO:0000256" key="1">
    <source>
        <dbReference type="ARBA" id="ARBA00004123"/>
    </source>
</evidence>
<dbReference type="PANTHER" id="PTHR10150:SF0">
    <property type="entry name" value="DNA REPAIR ENDONUCLEASE XPF"/>
    <property type="match status" value="1"/>
</dbReference>
<keyword evidence="9" id="KW-0539">Nucleus</keyword>
<gene>
    <name evidence="12" type="ORF">M407DRAFT_217107</name>
</gene>
<dbReference type="InterPro" id="IPR006166">
    <property type="entry name" value="ERCC4_domain"/>
</dbReference>
<name>A0A0C3MDP0_9AGAM</name>
<keyword evidence="3" id="KW-0540">Nuclease</keyword>
<dbReference type="InterPro" id="IPR047520">
    <property type="entry name" value="XPF_nuclease"/>
</dbReference>
<evidence type="ECO:0000256" key="2">
    <source>
        <dbReference type="ARBA" id="ARBA00010015"/>
    </source>
</evidence>
<dbReference type="SUPFAM" id="SSF52980">
    <property type="entry name" value="Restriction endonuclease-like"/>
    <property type="match status" value="1"/>
</dbReference>
<keyword evidence="4" id="KW-0255">Endonuclease</keyword>
<dbReference type="GO" id="GO:1901255">
    <property type="term" value="P:nucleotide-excision repair involved in interstrand cross-link repair"/>
    <property type="evidence" value="ECO:0007669"/>
    <property type="project" value="TreeGrafter"/>
</dbReference>
<comment type="subcellular location">
    <subcellularLocation>
        <location evidence="1">Nucleus</location>
    </subcellularLocation>
</comment>
<dbReference type="OrthoDB" id="361020at2759"/>
<feature type="region of interest" description="Disordered" evidence="10">
    <location>
        <begin position="479"/>
        <end position="546"/>
    </location>
</feature>
<reference evidence="13" key="2">
    <citation type="submission" date="2015-01" db="EMBL/GenBank/DDBJ databases">
        <title>Evolutionary Origins and Diversification of the Mycorrhizal Mutualists.</title>
        <authorList>
            <consortium name="DOE Joint Genome Institute"/>
            <consortium name="Mycorrhizal Genomics Consortium"/>
            <person name="Kohler A."/>
            <person name="Kuo A."/>
            <person name="Nagy L.G."/>
            <person name="Floudas D."/>
            <person name="Copeland A."/>
            <person name="Barry K.W."/>
            <person name="Cichocki N."/>
            <person name="Veneault-Fourrey C."/>
            <person name="LaButti K."/>
            <person name="Lindquist E.A."/>
            <person name="Lipzen A."/>
            <person name="Lundell T."/>
            <person name="Morin E."/>
            <person name="Murat C."/>
            <person name="Riley R."/>
            <person name="Ohm R."/>
            <person name="Sun H."/>
            <person name="Tunlid A."/>
            <person name="Henrissat B."/>
            <person name="Grigoriev I.V."/>
            <person name="Hibbett D.S."/>
            <person name="Martin F."/>
        </authorList>
    </citation>
    <scope>NUCLEOTIDE SEQUENCE [LARGE SCALE GENOMIC DNA]</scope>
    <source>
        <strain evidence="13">MUT 4182</strain>
    </source>
</reference>
<dbReference type="GO" id="GO:0000712">
    <property type="term" value="P:resolution of meiotic recombination intermediates"/>
    <property type="evidence" value="ECO:0007669"/>
    <property type="project" value="TreeGrafter"/>
</dbReference>
<evidence type="ECO:0000256" key="10">
    <source>
        <dbReference type="SAM" id="MobiDB-lite"/>
    </source>
</evidence>
<keyword evidence="6" id="KW-0378">Hydrolase</keyword>
<dbReference type="SMART" id="SM00891">
    <property type="entry name" value="ERCC4"/>
    <property type="match status" value="1"/>
</dbReference>
<proteinExistence type="inferred from homology"/>
<dbReference type="GO" id="GO:0000014">
    <property type="term" value="F:single-stranded DNA endodeoxyribonuclease activity"/>
    <property type="evidence" value="ECO:0007669"/>
    <property type="project" value="TreeGrafter"/>
</dbReference>
<dbReference type="PANTHER" id="PTHR10150">
    <property type="entry name" value="DNA REPAIR ENDONUCLEASE XPF"/>
    <property type="match status" value="1"/>
</dbReference>
<dbReference type="Gene3D" id="1.10.150.20">
    <property type="entry name" value="5' to 3' exonuclease, C-terminal subdomain"/>
    <property type="match status" value="1"/>
</dbReference>
<organism evidence="12 13">
    <name type="scientific">Tulasnella calospora MUT 4182</name>
    <dbReference type="NCBI Taxonomy" id="1051891"/>
    <lineage>
        <taxon>Eukaryota</taxon>
        <taxon>Fungi</taxon>
        <taxon>Dikarya</taxon>
        <taxon>Basidiomycota</taxon>
        <taxon>Agaricomycotina</taxon>
        <taxon>Agaricomycetes</taxon>
        <taxon>Cantharellales</taxon>
        <taxon>Tulasnellaceae</taxon>
        <taxon>Tulasnella</taxon>
    </lineage>
</organism>
<dbReference type="STRING" id="1051891.A0A0C3MDP0"/>